<evidence type="ECO:0000313" key="5">
    <source>
        <dbReference type="EMBL" id="UYV83824.1"/>
    </source>
</evidence>
<dbReference type="Pfam" id="PF00733">
    <property type="entry name" value="Asn_synthase"/>
    <property type="match status" value="2"/>
</dbReference>
<dbReference type="PANTHER" id="PTHR45937:SF1">
    <property type="entry name" value="ASPARAGINE SYNTHETASE DOMAIN-CONTAINING PROTEIN 1"/>
    <property type="match status" value="1"/>
</dbReference>
<feature type="domain" description="Asparagine synthetase" evidence="4">
    <location>
        <begin position="199"/>
        <end position="350"/>
    </location>
</feature>
<dbReference type="Proteomes" id="UP001235939">
    <property type="component" value="Chromosome X"/>
</dbReference>
<evidence type="ECO:0000256" key="1">
    <source>
        <dbReference type="ARBA" id="ARBA00022605"/>
    </source>
</evidence>
<keyword evidence="1" id="KW-0028">Amino-acid biosynthesis</keyword>
<dbReference type="SUPFAM" id="SSF52402">
    <property type="entry name" value="Adenine nucleotide alpha hydrolases-like"/>
    <property type="match status" value="1"/>
</dbReference>
<reference evidence="5 6" key="1">
    <citation type="submission" date="2022-03" db="EMBL/GenBank/DDBJ databases">
        <title>A chromosomal length assembly of Cordylochernes scorpioides.</title>
        <authorList>
            <person name="Zeh D."/>
            <person name="Zeh J."/>
        </authorList>
    </citation>
    <scope>NUCLEOTIDE SEQUENCE [LARGE SCALE GENOMIC DNA]</scope>
    <source>
        <strain evidence="5">IN4F17</strain>
        <tissue evidence="5">Whole Body</tissue>
    </source>
</reference>
<keyword evidence="6" id="KW-1185">Reference proteome</keyword>
<accession>A0ABY6LTJ1</accession>
<dbReference type="PANTHER" id="PTHR45937">
    <property type="entry name" value="ASPARAGINE SYNTHETASE DOMAIN-CONTAINING PROTEIN 1"/>
    <property type="match status" value="1"/>
</dbReference>
<evidence type="ECO:0000256" key="2">
    <source>
        <dbReference type="ARBA" id="ARBA00022888"/>
    </source>
</evidence>
<keyword evidence="3" id="KW-0315">Glutamine amidotransferase</keyword>
<evidence type="ECO:0000259" key="4">
    <source>
        <dbReference type="Pfam" id="PF00733"/>
    </source>
</evidence>
<organism evidence="5 6">
    <name type="scientific">Cordylochernes scorpioides</name>
    <dbReference type="NCBI Taxonomy" id="51811"/>
    <lineage>
        <taxon>Eukaryota</taxon>
        <taxon>Metazoa</taxon>
        <taxon>Ecdysozoa</taxon>
        <taxon>Arthropoda</taxon>
        <taxon>Chelicerata</taxon>
        <taxon>Arachnida</taxon>
        <taxon>Pseudoscorpiones</taxon>
        <taxon>Cheliferoidea</taxon>
        <taxon>Chernetidae</taxon>
        <taxon>Cordylochernes</taxon>
    </lineage>
</organism>
<protein>
    <submittedName>
        <fullName evidence="5">ASNSD1</fullName>
    </submittedName>
</protein>
<dbReference type="Gene3D" id="3.40.50.620">
    <property type="entry name" value="HUPs"/>
    <property type="match status" value="1"/>
</dbReference>
<dbReference type="InterPro" id="IPR014729">
    <property type="entry name" value="Rossmann-like_a/b/a_fold"/>
</dbReference>
<proteinExistence type="predicted"/>
<sequence>MHLLENQRMIFHLIPFNLSSAKNLGLHIEPFLKLARAQSPLCGTHGLLDNALVSKNAHASKKQLIFGRDFIGRRSLLWGHSPNYPFIISSLAFDVDSIMNICNSFGFLIWDCKCFWSSGEIAHRHEDLAISKITLDSTISDARLIDLGYDGEKKIPLPSLQEVKELCEILSQAVKVRVDNQPECCKDCFQSKSCFHSSVSILYSGGLDSSVIAILADRHVSNDQPIDLLNVAFEHTQGGKSTFLSPDRKAALEGVEELRRIAPTRKWNLIEVNVTKDEVDKFRDKYIKELLYPNKTVLDESIGCACWFAAQGEGLLNGTSYRTPSRVILLGMGADEQLCGYTRHRVAFKNGGWLALIQEISKDIDNISSRNLGRDDRILSDSSREPRYPFLDEDVISYLNSIPIWLKADLNLPPGIGDKILLRLVAQSLNLKKASQKAKQAIQFGSKFVKIQNPKEKGHNKSNRL</sequence>
<dbReference type="CDD" id="cd01991">
    <property type="entry name" value="Asn_synthase_B_C"/>
    <property type="match status" value="1"/>
</dbReference>
<dbReference type="EMBL" id="CP092886">
    <property type="protein sequence ID" value="UYV83824.1"/>
    <property type="molecule type" value="Genomic_DNA"/>
</dbReference>
<dbReference type="InterPro" id="IPR051857">
    <property type="entry name" value="Asn_synthetase_domain"/>
</dbReference>
<name>A0ABY6LTJ1_9ARAC</name>
<evidence type="ECO:0000313" key="6">
    <source>
        <dbReference type="Proteomes" id="UP001235939"/>
    </source>
</evidence>
<keyword evidence="2" id="KW-0061">Asparagine biosynthesis</keyword>
<dbReference type="InterPro" id="IPR001962">
    <property type="entry name" value="Asn_synthase"/>
</dbReference>
<feature type="domain" description="Asparagine synthetase" evidence="4">
    <location>
        <begin position="352"/>
        <end position="434"/>
    </location>
</feature>
<evidence type="ECO:0000256" key="3">
    <source>
        <dbReference type="ARBA" id="ARBA00022962"/>
    </source>
</evidence>
<gene>
    <name evidence="5" type="ORF">LAZ67_X000313</name>
</gene>